<dbReference type="InterPro" id="IPR050776">
    <property type="entry name" value="Ank_Repeat/CDKN_Inhibitor"/>
</dbReference>
<evidence type="ECO:0008006" key="7">
    <source>
        <dbReference type="Google" id="ProtNLM"/>
    </source>
</evidence>
<dbReference type="SUPFAM" id="SSF48403">
    <property type="entry name" value="Ankyrin repeat"/>
    <property type="match status" value="1"/>
</dbReference>
<sequence length="220" mass="23038">MIRTRSRVLAALILMLASAGVATATPRQEEPVTHPVSKTSQELSASLENALTAENLAAVEAVLAAGADPNWIDSGGKTAVHRAAFADDPQFLDIVLAHGGDPNARGLAGTTPLIDAILARSQPLYKVERLLAAGADPDSADPNGGTPLHTAARTNNGKAILILLNAGASPLAETGGKTFQTFYFGYARSILSDRALAERREVVNWLQQNGVPLEPQAESE</sequence>
<dbReference type="EMBL" id="JACHEJ010000011">
    <property type="protein sequence ID" value="MBB6181631.1"/>
    <property type="molecule type" value="Genomic_DNA"/>
</dbReference>
<dbReference type="Proteomes" id="UP000535501">
    <property type="component" value="Unassembled WGS sequence"/>
</dbReference>
<feature type="chain" id="PRO_5031054803" description="Ankyrin repeat domain-containing protein" evidence="4">
    <location>
        <begin position="25"/>
        <end position="220"/>
    </location>
</feature>
<dbReference type="PROSITE" id="PS50088">
    <property type="entry name" value="ANK_REPEAT"/>
    <property type="match status" value="2"/>
</dbReference>
<feature type="repeat" description="ANK" evidence="3">
    <location>
        <begin position="143"/>
        <end position="175"/>
    </location>
</feature>
<accession>A0A7W9Z309</accession>
<dbReference type="AlphaFoldDB" id="A0A7W9Z309"/>
<dbReference type="PROSITE" id="PS50297">
    <property type="entry name" value="ANK_REP_REGION"/>
    <property type="match status" value="1"/>
</dbReference>
<dbReference type="Gene3D" id="1.25.40.20">
    <property type="entry name" value="Ankyrin repeat-containing domain"/>
    <property type="match status" value="1"/>
</dbReference>
<dbReference type="SMART" id="SM00248">
    <property type="entry name" value="ANK"/>
    <property type="match status" value="4"/>
</dbReference>
<name>A0A7W9Z309_9HYPH</name>
<keyword evidence="4" id="KW-0732">Signal</keyword>
<protein>
    <recommendedName>
        <fullName evidence="7">Ankyrin repeat domain-containing protein</fullName>
    </recommendedName>
</protein>
<organism evidence="5 6">
    <name type="scientific">Pseudorhizobium flavum</name>
    <dbReference type="NCBI Taxonomy" id="1335061"/>
    <lineage>
        <taxon>Bacteria</taxon>
        <taxon>Pseudomonadati</taxon>
        <taxon>Pseudomonadota</taxon>
        <taxon>Alphaproteobacteria</taxon>
        <taxon>Hyphomicrobiales</taxon>
        <taxon>Rhizobiaceae</taxon>
        <taxon>Rhizobium/Agrobacterium group</taxon>
        <taxon>Pseudorhizobium</taxon>
    </lineage>
</organism>
<feature type="signal peptide" evidence="4">
    <location>
        <begin position="1"/>
        <end position="24"/>
    </location>
</feature>
<feature type="repeat" description="ANK" evidence="3">
    <location>
        <begin position="75"/>
        <end position="107"/>
    </location>
</feature>
<reference evidence="5 6" key="1">
    <citation type="submission" date="2020-08" db="EMBL/GenBank/DDBJ databases">
        <title>Genomic Encyclopedia of Type Strains, Phase IV (KMG-IV): sequencing the most valuable type-strain genomes for metagenomic binning, comparative biology and taxonomic classification.</title>
        <authorList>
            <person name="Goeker M."/>
        </authorList>
    </citation>
    <scope>NUCLEOTIDE SEQUENCE [LARGE SCALE GENOMIC DNA]</scope>
    <source>
        <strain evidence="5 6">DSM 102134</strain>
    </source>
</reference>
<dbReference type="InterPro" id="IPR036770">
    <property type="entry name" value="Ankyrin_rpt-contain_sf"/>
</dbReference>
<dbReference type="RefSeq" id="WP_077548941.1">
    <property type="nucleotide sequence ID" value="NZ_JACHEJ010000011.1"/>
</dbReference>
<evidence type="ECO:0000256" key="3">
    <source>
        <dbReference type="PROSITE-ProRule" id="PRU00023"/>
    </source>
</evidence>
<gene>
    <name evidence="5" type="ORF">HNQ75_003619</name>
</gene>
<evidence type="ECO:0000256" key="1">
    <source>
        <dbReference type="ARBA" id="ARBA00022737"/>
    </source>
</evidence>
<dbReference type="InterPro" id="IPR002110">
    <property type="entry name" value="Ankyrin_rpt"/>
</dbReference>
<evidence type="ECO:0000256" key="4">
    <source>
        <dbReference type="SAM" id="SignalP"/>
    </source>
</evidence>
<evidence type="ECO:0000313" key="6">
    <source>
        <dbReference type="Proteomes" id="UP000535501"/>
    </source>
</evidence>
<dbReference type="PANTHER" id="PTHR24201:SF15">
    <property type="entry name" value="ANKYRIN REPEAT DOMAIN-CONTAINING PROTEIN 66"/>
    <property type="match status" value="1"/>
</dbReference>
<keyword evidence="6" id="KW-1185">Reference proteome</keyword>
<evidence type="ECO:0000256" key="2">
    <source>
        <dbReference type="ARBA" id="ARBA00023043"/>
    </source>
</evidence>
<comment type="caution">
    <text evidence="5">The sequence shown here is derived from an EMBL/GenBank/DDBJ whole genome shotgun (WGS) entry which is preliminary data.</text>
</comment>
<keyword evidence="1" id="KW-0677">Repeat</keyword>
<keyword evidence="2 3" id="KW-0040">ANK repeat</keyword>
<dbReference type="PANTHER" id="PTHR24201">
    <property type="entry name" value="ANK_REP_REGION DOMAIN-CONTAINING PROTEIN"/>
    <property type="match status" value="1"/>
</dbReference>
<evidence type="ECO:0000313" key="5">
    <source>
        <dbReference type="EMBL" id="MBB6181631.1"/>
    </source>
</evidence>
<proteinExistence type="predicted"/>
<dbReference type="Pfam" id="PF13637">
    <property type="entry name" value="Ank_4"/>
    <property type="match status" value="1"/>
</dbReference>